<dbReference type="PaxDb" id="39947-A0A0P0VBC3"/>
<reference evidence="1 2" key="2">
    <citation type="journal article" date="2013" name="Plant Cell Physiol.">
        <title>Rice Annotation Project Database (RAP-DB): an integrative and interactive database for rice genomics.</title>
        <authorList>
            <person name="Sakai H."/>
            <person name="Lee S.S."/>
            <person name="Tanaka T."/>
            <person name="Numa H."/>
            <person name="Kim J."/>
            <person name="Kawahara Y."/>
            <person name="Wakimoto H."/>
            <person name="Yang C.C."/>
            <person name="Iwamoto M."/>
            <person name="Abe T."/>
            <person name="Yamada Y."/>
            <person name="Muto A."/>
            <person name="Inokuchi H."/>
            <person name="Ikemura T."/>
            <person name="Matsumoto T."/>
            <person name="Sasaki T."/>
            <person name="Itoh T."/>
        </authorList>
    </citation>
    <scope>NUCLEOTIDE SEQUENCE [LARGE SCALE GENOMIC DNA]</scope>
    <source>
        <strain evidence="2">cv. Nipponbare</strain>
    </source>
</reference>
<accession>A0A0P0VBC3</accession>
<dbReference type="EMBL" id="AP014957">
    <property type="protein sequence ID" value="BAS75621.1"/>
    <property type="molecule type" value="Genomic_DNA"/>
</dbReference>
<organism evidence="1 2">
    <name type="scientific">Oryza sativa subsp. japonica</name>
    <name type="common">Rice</name>
    <dbReference type="NCBI Taxonomy" id="39947"/>
    <lineage>
        <taxon>Eukaryota</taxon>
        <taxon>Viridiplantae</taxon>
        <taxon>Streptophyta</taxon>
        <taxon>Embryophyta</taxon>
        <taxon>Tracheophyta</taxon>
        <taxon>Spermatophyta</taxon>
        <taxon>Magnoliopsida</taxon>
        <taxon>Liliopsida</taxon>
        <taxon>Poales</taxon>
        <taxon>Poaceae</taxon>
        <taxon>BOP clade</taxon>
        <taxon>Oryzoideae</taxon>
        <taxon>Oryzeae</taxon>
        <taxon>Oryzinae</taxon>
        <taxon>Oryza</taxon>
        <taxon>Oryza sativa</taxon>
    </lineage>
</organism>
<gene>
    <name evidence="1" type="ordered locus">Os01g0887550</name>
    <name evidence="1" type="ORF">OSNPB_010887550</name>
</gene>
<protein>
    <submittedName>
        <fullName evidence="1">Os01g0887550 protein</fullName>
    </submittedName>
</protein>
<dbReference type="InParanoid" id="A0A0P0VBC3"/>
<reference evidence="2" key="1">
    <citation type="journal article" date="2005" name="Nature">
        <title>The map-based sequence of the rice genome.</title>
        <authorList>
            <consortium name="International rice genome sequencing project (IRGSP)"/>
            <person name="Matsumoto T."/>
            <person name="Wu J."/>
            <person name="Kanamori H."/>
            <person name="Katayose Y."/>
            <person name="Fujisawa M."/>
            <person name="Namiki N."/>
            <person name="Mizuno H."/>
            <person name="Yamamoto K."/>
            <person name="Antonio B.A."/>
            <person name="Baba T."/>
            <person name="Sakata K."/>
            <person name="Nagamura Y."/>
            <person name="Aoki H."/>
            <person name="Arikawa K."/>
            <person name="Arita K."/>
            <person name="Bito T."/>
            <person name="Chiden Y."/>
            <person name="Fujitsuka N."/>
            <person name="Fukunaka R."/>
            <person name="Hamada M."/>
            <person name="Harada C."/>
            <person name="Hayashi A."/>
            <person name="Hijishita S."/>
            <person name="Honda M."/>
            <person name="Hosokawa S."/>
            <person name="Ichikawa Y."/>
            <person name="Idonuma A."/>
            <person name="Iijima M."/>
            <person name="Ikeda M."/>
            <person name="Ikeno M."/>
            <person name="Ito K."/>
            <person name="Ito S."/>
            <person name="Ito T."/>
            <person name="Ito Y."/>
            <person name="Ito Y."/>
            <person name="Iwabuchi A."/>
            <person name="Kamiya K."/>
            <person name="Karasawa W."/>
            <person name="Kurita K."/>
            <person name="Katagiri S."/>
            <person name="Kikuta A."/>
            <person name="Kobayashi H."/>
            <person name="Kobayashi N."/>
            <person name="Machita K."/>
            <person name="Maehara T."/>
            <person name="Masukawa M."/>
            <person name="Mizubayashi T."/>
            <person name="Mukai Y."/>
            <person name="Nagasaki H."/>
            <person name="Nagata Y."/>
            <person name="Naito S."/>
            <person name="Nakashima M."/>
            <person name="Nakama Y."/>
            <person name="Nakamichi Y."/>
            <person name="Nakamura M."/>
            <person name="Meguro A."/>
            <person name="Negishi M."/>
            <person name="Ohta I."/>
            <person name="Ohta T."/>
            <person name="Okamoto M."/>
            <person name="Ono N."/>
            <person name="Saji S."/>
            <person name="Sakaguchi M."/>
            <person name="Sakai K."/>
            <person name="Shibata M."/>
            <person name="Shimokawa T."/>
            <person name="Song J."/>
            <person name="Takazaki Y."/>
            <person name="Terasawa K."/>
            <person name="Tsugane M."/>
            <person name="Tsuji K."/>
            <person name="Ueda S."/>
            <person name="Waki K."/>
            <person name="Yamagata H."/>
            <person name="Yamamoto M."/>
            <person name="Yamamoto S."/>
            <person name="Yamane H."/>
            <person name="Yoshiki S."/>
            <person name="Yoshihara R."/>
            <person name="Yukawa K."/>
            <person name="Zhong H."/>
            <person name="Yano M."/>
            <person name="Yuan Q."/>
            <person name="Ouyang S."/>
            <person name="Liu J."/>
            <person name="Jones K.M."/>
            <person name="Gansberger K."/>
            <person name="Moffat K."/>
            <person name="Hill J."/>
            <person name="Bera J."/>
            <person name="Fadrosh D."/>
            <person name="Jin S."/>
            <person name="Johri S."/>
            <person name="Kim M."/>
            <person name="Overton L."/>
            <person name="Reardon M."/>
            <person name="Tsitrin T."/>
            <person name="Vuong H."/>
            <person name="Weaver B."/>
            <person name="Ciecko A."/>
            <person name="Tallon L."/>
            <person name="Jackson J."/>
            <person name="Pai G."/>
            <person name="Aken S.V."/>
            <person name="Utterback T."/>
            <person name="Reidmuller S."/>
            <person name="Feldblyum T."/>
            <person name="Hsiao J."/>
            <person name="Zismann V."/>
            <person name="Iobst S."/>
            <person name="de Vazeille A.R."/>
            <person name="Buell C.R."/>
            <person name="Ying K."/>
            <person name="Li Y."/>
            <person name="Lu T."/>
            <person name="Huang Y."/>
            <person name="Zhao Q."/>
            <person name="Feng Q."/>
            <person name="Zhang L."/>
            <person name="Zhu J."/>
            <person name="Weng Q."/>
            <person name="Mu J."/>
            <person name="Lu Y."/>
            <person name="Fan D."/>
            <person name="Liu Y."/>
            <person name="Guan J."/>
            <person name="Zhang Y."/>
            <person name="Yu S."/>
            <person name="Liu X."/>
            <person name="Zhang Y."/>
            <person name="Hong G."/>
            <person name="Han B."/>
            <person name="Choisne N."/>
            <person name="Demange N."/>
            <person name="Orjeda G."/>
            <person name="Samain S."/>
            <person name="Cattolico L."/>
            <person name="Pelletier E."/>
            <person name="Couloux A."/>
            <person name="Segurens B."/>
            <person name="Wincker P."/>
            <person name="D'Hont A."/>
            <person name="Scarpelli C."/>
            <person name="Weissenbach J."/>
            <person name="Salanoubat M."/>
            <person name="Quetier F."/>
            <person name="Yu Y."/>
            <person name="Kim H.R."/>
            <person name="Rambo T."/>
            <person name="Currie J."/>
            <person name="Collura K."/>
            <person name="Luo M."/>
            <person name="Yang T."/>
            <person name="Ammiraju J.S.S."/>
            <person name="Engler F."/>
            <person name="Soderlund C."/>
            <person name="Wing R.A."/>
            <person name="Palmer L.E."/>
            <person name="de la Bastide M."/>
            <person name="Spiegel L."/>
            <person name="Nascimento L."/>
            <person name="Zutavern T."/>
            <person name="O'Shaughnessy A."/>
            <person name="Dike S."/>
            <person name="Dedhia N."/>
            <person name="Preston R."/>
            <person name="Balija V."/>
            <person name="McCombie W.R."/>
            <person name="Chow T."/>
            <person name="Chen H."/>
            <person name="Chung M."/>
            <person name="Chen C."/>
            <person name="Shaw J."/>
            <person name="Wu H."/>
            <person name="Hsiao K."/>
            <person name="Chao Y."/>
            <person name="Chu M."/>
            <person name="Cheng C."/>
            <person name="Hour A."/>
            <person name="Lee P."/>
            <person name="Lin S."/>
            <person name="Lin Y."/>
            <person name="Liou J."/>
            <person name="Liu S."/>
            <person name="Hsing Y."/>
            <person name="Raghuvanshi S."/>
            <person name="Mohanty A."/>
            <person name="Bharti A.K."/>
            <person name="Gaur A."/>
            <person name="Gupta V."/>
            <person name="Kumar D."/>
            <person name="Ravi V."/>
            <person name="Vij S."/>
            <person name="Kapur A."/>
            <person name="Khurana P."/>
            <person name="Khurana P."/>
            <person name="Khurana J.P."/>
            <person name="Tyagi A.K."/>
            <person name="Gaikwad K."/>
            <person name="Singh A."/>
            <person name="Dalal V."/>
            <person name="Srivastava S."/>
            <person name="Dixit A."/>
            <person name="Pal A.K."/>
            <person name="Ghazi I.A."/>
            <person name="Yadav M."/>
            <person name="Pandit A."/>
            <person name="Bhargava A."/>
            <person name="Sureshbabu K."/>
            <person name="Batra K."/>
            <person name="Sharma T.R."/>
            <person name="Mohapatra T."/>
            <person name="Singh N.K."/>
            <person name="Messing J."/>
            <person name="Nelson A.B."/>
            <person name="Fuks G."/>
            <person name="Kavchok S."/>
            <person name="Keizer G."/>
            <person name="Linton E."/>
            <person name="Llaca V."/>
            <person name="Song R."/>
            <person name="Tanyolac B."/>
            <person name="Young S."/>
            <person name="Ho-Il K."/>
            <person name="Hahn J.H."/>
            <person name="Sangsakoo G."/>
            <person name="Vanavichit A."/>
            <person name="de Mattos Luiz.A.T."/>
            <person name="Zimmer P.D."/>
            <person name="Malone G."/>
            <person name="Dellagostin O."/>
            <person name="de Oliveira A.C."/>
            <person name="Bevan M."/>
            <person name="Bancroft I."/>
            <person name="Minx P."/>
            <person name="Cordum H."/>
            <person name="Wilson R."/>
            <person name="Cheng Z."/>
            <person name="Jin W."/>
            <person name="Jiang J."/>
            <person name="Leong S.A."/>
            <person name="Iwama H."/>
            <person name="Gojobori T."/>
            <person name="Itoh T."/>
            <person name="Niimura Y."/>
            <person name="Fujii Y."/>
            <person name="Habara T."/>
            <person name="Sakai H."/>
            <person name="Sato Y."/>
            <person name="Wilson G."/>
            <person name="Kumar K."/>
            <person name="McCouch S."/>
            <person name="Juretic N."/>
            <person name="Hoen D."/>
            <person name="Wright S."/>
            <person name="Bruskiewich R."/>
            <person name="Bureau T."/>
            <person name="Miyao A."/>
            <person name="Hirochika H."/>
            <person name="Nishikawa T."/>
            <person name="Kadowaki K."/>
            <person name="Sugiura M."/>
            <person name="Burr B."/>
            <person name="Sasaki T."/>
        </authorList>
    </citation>
    <scope>NUCLEOTIDE SEQUENCE [LARGE SCALE GENOMIC DNA]</scope>
    <source>
        <strain evidence="2">cv. Nipponbare</strain>
    </source>
</reference>
<dbReference type="Proteomes" id="UP000059680">
    <property type="component" value="Chromosome 1"/>
</dbReference>
<evidence type="ECO:0000313" key="1">
    <source>
        <dbReference type="EMBL" id="BAS75621.1"/>
    </source>
</evidence>
<dbReference type="AlphaFoldDB" id="A0A0P0VBC3"/>
<sequence length="52" mass="6324">MYLLNIHARVLAHHRFSFLSFLENLCRWRIDCDDIPMAYPYVEFQRGLPIEI</sequence>
<evidence type="ECO:0000313" key="2">
    <source>
        <dbReference type="Proteomes" id="UP000059680"/>
    </source>
</evidence>
<proteinExistence type="predicted"/>
<reference evidence="1 2" key="3">
    <citation type="journal article" date="2013" name="Rice">
        <title>Improvement of the Oryza sativa Nipponbare reference genome using next generation sequence and optical map data.</title>
        <authorList>
            <person name="Kawahara Y."/>
            <person name="de la Bastide M."/>
            <person name="Hamilton J.P."/>
            <person name="Kanamori H."/>
            <person name="McCombie W.R."/>
            <person name="Ouyang S."/>
            <person name="Schwartz D.C."/>
            <person name="Tanaka T."/>
            <person name="Wu J."/>
            <person name="Zhou S."/>
            <person name="Childs K.L."/>
            <person name="Davidson R.M."/>
            <person name="Lin H."/>
            <person name="Quesada-Ocampo L."/>
            <person name="Vaillancourt B."/>
            <person name="Sakai H."/>
            <person name="Lee S.S."/>
            <person name="Kim J."/>
            <person name="Numa H."/>
            <person name="Itoh T."/>
            <person name="Buell C.R."/>
            <person name="Matsumoto T."/>
        </authorList>
    </citation>
    <scope>NUCLEOTIDE SEQUENCE [LARGE SCALE GENOMIC DNA]</scope>
    <source>
        <strain evidence="2">cv. Nipponbare</strain>
    </source>
</reference>
<name>A0A0P0VBC3_ORYSJ</name>
<dbReference type="Gramene" id="Os01t0887550-00">
    <property type="protein sequence ID" value="Os01t0887550-00"/>
    <property type="gene ID" value="Os01g0887550"/>
</dbReference>
<keyword evidence="2" id="KW-1185">Reference proteome</keyword>